<evidence type="ECO:0000313" key="2">
    <source>
        <dbReference type="EMBL" id="EAR22100.1"/>
    </source>
</evidence>
<dbReference type="eggNOG" id="COG3415">
    <property type="taxonomic scope" value="Bacteria"/>
</dbReference>
<organism evidence="2 3">
    <name type="scientific">Nitrococcus mobilis Nb-231</name>
    <dbReference type="NCBI Taxonomy" id="314278"/>
    <lineage>
        <taxon>Bacteria</taxon>
        <taxon>Pseudomonadati</taxon>
        <taxon>Pseudomonadota</taxon>
        <taxon>Gammaproteobacteria</taxon>
        <taxon>Chromatiales</taxon>
        <taxon>Ectothiorhodospiraceae</taxon>
        <taxon>Nitrococcus</taxon>
    </lineage>
</organism>
<evidence type="ECO:0000313" key="3">
    <source>
        <dbReference type="Proteomes" id="UP000003374"/>
    </source>
</evidence>
<name>A4BPU5_9GAMM</name>
<keyword evidence="3" id="KW-1185">Reference proteome</keyword>
<dbReference type="InterPro" id="IPR009057">
    <property type="entry name" value="Homeodomain-like_sf"/>
</dbReference>
<evidence type="ECO:0000256" key="1">
    <source>
        <dbReference type="ARBA" id="ARBA00009964"/>
    </source>
</evidence>
<dbReference type="GO" id="GO:0003677">
    <property type="term" value="F:DNA binding"/>
    <property type="evidence" value="ECO:0007669"/>
    <property type="project" value="InterPro"/>
</dbReference>
<proteinExistence type="inferred from homology"/>
<sequence>MSKYPDERRAAALVKLMPPSNRTVSEVAAEEGVSTAMIYNWRKQARNRGQRPPDVHADGPEGWTARDKFAAVLETAAMNEHELERATIPSNPAAELLAYRPICGGAACAYLDTARVVAPAPPAPTLGTQVGEPLVVEDVALLAGAQQLEEVDPALGVGAREEGESLPATEQFRIP</sequence>
<dbReference type="SUPFAM" id="SSF46689">
    <property type="entry name" value="Homeodomain-like"/>
    <property type="match status" value="1"/>
</dbReference>
<dbReference type="OrthoDB" id="9814512at2"/>
<comment type="similarity">
    <text evidence="1">Belongs to the transposase 8 family.</text>
</comment>
<dbReference type="AlphaFoldDB" id="A4BPU5"/>
<dbReference type="RefSeq" id="WP_005000043.1">
    <property type="nucleotide sequence ID" value="NZ_CH672427.1"/>
</dbReference>
<dbReference type="HOGENOM" id="CLU_1530952_0_0_6"/>
<comment type="caution">
    <text evidence="2">The sequence shown here is derived from an EMBL/GenBank/DDBJ whole genome shotgun (WGS) entry which is preliminary data.</text>
</comment>
<dbReference type="EMBL" id="AAOF01000004">
    <property type="protein sequence ID" value="EAR22100.1"/>
    <property type="molecule type" value="Genomic_DNA"/>
</dbReference>
<accession>A4BPU5</accession>
<protein>
    <recommendedName>
        <fullName evidence="4">Transposase</fullName>
    </recommendedName>
</protein>
<dbReference type="Pfam" id="PF01527">
    <property type="entry name" value="HTH_Tnp_1"/>
    <property type="match status" value="1"/>
</dbReference>
<dbReference type="GO" id="GO:0004803">
    <property type="term" value="F:transposase activity"/>
    <property type="evidence" value="ECO:0007669"/>
    <property type="project" value="InterPro"/>
</dbReference>
<dbReference type="GO" id="GO:0006313">
    <property type="term" value="P:DNA transposition"/>
    <property type="evidence" value="ECO:0007669"/>
    <property type="project" value="InterPro"/>
</dbReference>
<gene>
    <name evidence="2" type="ORF">NB231_04305</name>
</gene>
<dbReference type="Proteomes" id="UP000003374">
    <property type="component" value="Unassembled WGS sequence"/>
</dbReference>
<reference evidence="2 3" key="1">
    <citation type="submission" date="2006-02" db="EMBL/GenBank/DDBJ databases">
        <authorList>
            <person name="Waterbury J."/>
            <person name="Ferriera S."/>
            <person name="Johnson J."/>
            <person name="Kravitz S."/>
            <person name="Halpern A."/>
            <person name="Remington K."/>
            <person name="Beeson K."/>
            <person name="Tran B."/>
            <person name="Rogers Y.-H."/>
            <person name="Friedman R."/>
            <person name="Venter J.C."/>
        </authorList>
    </citation>
    <scope>NUCLEOTIDE SEQUENCE [LARGE SCALE GENOMIC DNA]</scope>
    <source>
        <strain evidence="2 3">Nb-231</strain>
    </source>
</reference>
<dbReference type="InterPro" id="IPR002514">
    <property type="entry name" value="Transposase_8"/>
</dbReference>
<evidence type="ECO:0008006" key="4">
    <source>
        <dbReference type="Google" id="ProtNLM"/>
    </source>
</evidence>